<feature type="domain" description="Oxidoreductase acuF-like C2H2 type zinc-finger" evidence="2">
    <location>
        <begin position="227"/>
        <end position="248"/>
    </location>
</feature>
<dbReference type="PANTHER" id="PTHR35391">
    <property type="entry name" value="C2H2-TYPE DOMAIN-CONTAINING PROTEIN-RELATED"/>
    <property type="match status" value="1"/>
</dbReference>
<dbReference type="Proteomes" id="UP000006753">
    <property type="component" value="Unassembled WGS sequence"/>
</dbReference>
<evidence type="ECO:0000313" key="3">
    <source>
        <dbReference type="EMBL" id="EKD15764.1"/>
    </source>
</evidence>
<feature type="region of interest" description="Disordered" evidence="1">
    <location>
        <begin position="495"/>
        <end position="519"/>
    </location>
</feature>
<feature type="compositionally biased region" description="Polar residues" evidence="1">
    <location>
        <begin position="142"/>
        <end position="153"/>
    </location>
</feature>
<dbReference type="InterPro" id="IPR058925">
    <property type="entry name" value="zf-C2H2_AcuF"/>
</dbReference>
<feature type="compositionally biased region" description="Basic and acidic residues" evidence="1">
    <location>
        <begin position="131"/>
        <end position="141"/>
    </location>
</feature>
<accession>K1XTC4</accession>
<dbReference type="OrthoDB" id="6133115at2759"/>
<organism evidence="3 4">
    <name type="scientific">Marssonina brunnea f. sp. multigermtubi (strain MB_m1)</name>
    <name type="common">Marssonina leaf spot fungus</name>
    <dbReference type="NCBI Taxonomy" id="1072389"/>
    <lineage>
        <taxon>Eukaryota</taxon>
        <taxon>Fungi</taxon>
        <taxon>Dikarya</taxon>
        <taxon>Ascomycota</taxon>
        <taxon>Pezizomycotina</taxon>
        <taxon>Leotiomycetes</taxon>
        <taxon>Helotiales</taxon>
        <taxon>Drepanopezizaceae</taxon>
        <taxon>Drepanopeziza</taxon>
    </lineage>
</organism>
<sequence length="780" mass="87901">MPELPKTGFTVPISKFQKYDAKFADAVLQRVVACWVWGCGCGCDELFEIREIFESVQDAIKNLFRFSIIIRNNTNRDRYAKAAASATANPFNEQFDVHHRKNRWLIERRGKAITQRRQYLKYCREYHDNTARGAEESRHETTGVQPAQLSKQPSARPMPISRSGFSKQPSTLAHTQASTLMLTSGQVLEEDTENTLSQTPYATSNDDQGSGATLSVIKLEHVSKELKQFECPYCWQIQTARTQKAWKRSDAYESHLESRHPENFTKGQLPALLEMRQRALVKMWPTDSPLALFAIPQGYTEEGEADSGNAAPRMEFNSHSVQNSVASWSFSAAKDLRNCEDMLNELAEHEPLLSYFIEPTTLPPFSVWLPGQGNVTVFRLSILEISQRLASDKHRNAEAVWLDIGLMFSVYRCTINALLMSRSECPMRDSILREFDRIWRGTVDHTRTEENDERREAFSESADLVIVDLGPNEPPEISGFPRPSFAQGEAIWTDVDQRPPEDGTGSASTLPHSSIDGTLADRSKMLDTLREEARITGLVSPNTTSVIPLTEAESHFRRRLIREDFNQRWPPSTLWPMERVTDVLESANANEHSPQNDEPALSGSQSHGGTMNTLASDSTNTASRDLAKQLRRYRLPAIQAPEFIDEGIAVSAESNWAIVHQSEPASFVVVLYIFKAKQATETPSSKRTPRVLRRFPRAYIFVALIVAPKPLSSSLMKGAKPTSSDSRHTNRSANDSTLMRFSNLVQSDSYIIRVYMHLSDKDHPNDQGHVSATGLHIQQK</sequence>
<name>K1XTC4_MARBU</name>
<evidence type="ECO:0000256" key="1">
    <source>
        <dbReference type="SAM" id="MobiDB-lite"/>
    </source>
</evidence>
<dbReference type="Pfam" id="PF26082">
    <property type="entry name" value="zf-C2H2_AcuF"/>
    <property type="match status" value="1"/>
</dbReference>
<proteinExistence type="predicted"/>
<dbReference type="AlphaFoldDB" id="K1XTC4"/>
<reference evidence="3 4" key="1">
    <citation type="journal article" date="2012" name="BMC Genomics">
        <title>Sequencing the genome of Marssonina brunnea reveals fungus-poplar co-evolution.</title>
        <authorList>
            <person name="Zhu S."/>
            <person name="Cao Y.-Z."/>
            <person name="Jiang C."/>
            <person name="Tan B.-Y."/>
            <person name="Wang Z."/>
            <person name="Feng S."/>
            <person name="Zhang L."/>
            <person name="Su X.-H."/>
            <person name="Brejova B."/>
            <person name="Vinar T."/>
            <person name="Xu M."/>
            <person name="Wang M.-X."/>
            <person name="Zhang S.-G."/>
            <person name="Huang M.-R."/>
            <person name="Wu R."/>
            <person name="Zhou Y."/>
        </authorList>
    </citation>
    <scope>NUCLEOTIDE SEQUENCE [LARGE SCALE GENOMIC DNA]</scope>
    <source>
        <strain evidence="3 4">MB_m1</strain>
    </source>
</reference>
<protein>
    <recommendedName>
        <fullName evidence="2">Oxidoreductase acuF-like C2H2 type zinc-finger domain-containing protein</fullName>
    </recommendedName>
</protein>
<keyword evidence="4" id="KW-1185">Reference proteome</keyword>
<feature type="region of interest" description="Disordered" evidence="1">
    <location>
        <begin position="588"/>
        <end position="621"/>
    </location>
</feature>
<gene>
    <name evidence="3" type="ORF">MBM_05775</name>
</gene>
<dbReference type="HOGENOM" id="CLU_359054_0_0_1"/>
<feature type="compositionally biased region" description="Polar residues" evidence="1">
    <location>
        <begin position="505"/>
        <end position="516"/>
    </location>
</feature>
<feature type="compositionally biased region" description="Polar residues" evidence="1">
    <location>
        <begin position="194"/>
        <end position="209"/>
    </location>
</feature>
<dbReference type="EMBL" id="JH921440">
    <property type="protein sequence ID" value="EKD15764.1"/>
    <property type="molecule type" value="Genomic_DNA"/>
</dbReference>
<feature type="region of interest" description="Disordered" evidence="1">
    <location>
        <begin position="131"/>
        <end position="174"/>
    </location>
</feature>
<dbReference type="KEGG" id="mbe:MBM_05775"/>
<feature type="region of interest" description="Disordered" evidence="1">
    <location>
        <begin position="189"/>
        <end position="209"/>
    </location>
</feature>
<feature type="region of interest" description="Disordered" evidence="1">
    <location>
        <begin position="713"/>
        <end position="735"/>
    </location>
</feature>
<dbReference type="InParanoid" id="K1XTC4"/>
<evidence type="ECO:0000259" key="2">
    <source>
        <dbReference type="Pfam" id="PF26082"/>
    </source>
</evidence>
<feature type="compositionally biased region" description="Polar residues" evidence="1">
    <location>
        <begin position="602"/>
        <end position="621"/>
    </location>
</feature>
<evidence type="ECO:0000313" key="4">
    <source>
        <dbReference type="Proteomes" id="UP000006753"/>
    </source>
</evidence>
<dbReference type="STRING" id="1072389.K1XTC4"/>
<feature type="compositionally biased region" description="Polar residues" evidence="1">
    <location>
        <begin position="163"/>
        <end position="174"/>
    </location>
</feature>
<dbReference type="PANTHER" id="PTHR35391:SF7">
    <property type="entry name" value="C2H2-TYPE DOMAIN-CONTAINING PROTEIN"/>
    <property type="match status" value="1"/>
</dbReference>